<dbReference type="Proteomes" id="UP000484885">
    <property type="component" value="Unassembled WGS sequence"/>
</dbReference>
<accession>A0A845UWK6</accession>
<comment type="caution">
    <text evidence="1">The sequence shown here is derived from an EMBL/GenBank/DDBJ whole genome shotgun (WGS) entry which is preliminary data.</text>
</comment>
<dbReference type="SUPFAM" id="SSF53474">
    <property type="entry name" value="alpha/beta-Hydrolases"/>
    <property type="match status" value="1"/>
</dbReference>
<dbReference type="RefSeq" id="WP_164210400.1">
    <property type="nucleotide sequence ID" value="NZ_JAAGSC010000034.1"/>
</dbReference>
<gene>
    <name evidence="1" type="ORF">G3I74_04515</name>
</gene>
<proteinExistence type="predicted"/>
<evidence type="ECO:0000313" key="2">
    <source>
        <dbReference type="Proteomes" id="UP000484885"/>
    </source>
</evidence>
<dbReference type="AlphaFoldDB" id="A0A845UWK6"/>
<evidence type="ECO:0008006" key="3">
    <source>
        <dbReference type="Google" id="ProtNLM"/>
    </source>
</evidence>
<reference evidence="1 2" key="1">
    <citation type="submission" date="2020-02" db="EMBL/GenBank/DDBJ databases">
        <authorList>
            <person name="Zhang X.-Y."/>
        </authorList>
    </citation>
    <scope>NUCLEOTIDE SEQUENCE [LARGE SCALE GENOMIC DNA]</scope>
    <source>
        <strain evidence="1 2">C33</strain>
    </source>
</reference>
<evidence type="ECO:0000313" key="1">
    <source>
        <dbReference type="EMBL" id="NDY94988.1"/>
    </source>
</evidence>
<dbReference type="EMBL" id="JAAGSC010000034">
    <property type="protein sequence ID" value="NDY94988.1"/>
    <property type="molecule type" value="Genomic_DNA"/>
</dbReference>
<protein>
    <recommendedName>
        <fullName evidence="3">Alpha/beta hydrolase</fullName>
    </recommendedName>
</protein>
<dbReference type="InterPro" id="IPR029058">
    <property type="entry name" value="AB_hydrolase_fold"/>
</dbReference>
<name>A0A845UWK6_9GAMM</name>
<sequence length="46" mass="5018">MTATTAPASAERAPVVLVHGLWYGPVSLALMARRLEAHGFRTHRFA</sequence>
<organism evidence="1 2">
    <name type="scientific">Wenzhouxiangella limi</name>
    <dbReference type="NCBI Taxonomy" id="2707351"/>
    <lineage>
        <taxon>Bacteria</taxon>
        <taxon>Pseudomonadati</taxon>
        <taxon>Pseudomonadota</taxon>
        <taxon>Gammaproteobacteria</taxon>
        <taxon>Chromatiales</taxon>
        <taxon>Wenzhouxiangellaceae</taxon>
        <taxon>Wenzhouxiangella</taxon>
    </lineage>
</organism>
<dbReference type="Gene3D" id="3.40.50.1820">
    <property type="entry name" value="alpha/beta hydrolase"/>
    <property type="match status" value="1"/>
</dbReference>
<keyword evidence="2" id="KW-1185">Reference proteome</keyword>